<evidence type="ECO:0000259" key="6">
    <source>
        <dbReference type="PROSITE" id="PS50262"/>
    </source>
</evidence>
<keyword evidence="4 5" id="KW-0472">Membrane</keyword>
<dbReference type="AlphaFoldDB" id="A0A9P1IP89"/>
<feature type="transmembrane region" description="Helical" evidence="5">
    <location>
        <begin position="87"/>
        <end position="109"/>
    </location>
</feature>
<evidence type="ECO:0000313" key="7">
    <source>
        <dbReference type="EMBL" id="CAI5448697.1"/>
    </source>
</evidence>
<dbReference type="Proteomes" id="UP001152747">
    <property type="component" value="Unassembled WGS sequence"/>
</dbReference>
<dbReference type="InterPro" id="IPR053071">
    <property type="entry name" value="GPCR1-related_rcpt"/>
</dbReference>
<evidence type="ECO:0000313" key="8">
    <source>
        <dbReference type="Proteomes" id="UP001152747"/>
    </source>
</evidence>
<dbReference type="PANTHER" id="PTHR47023:SF3">
    <property type="entry name" value="G-PROTEIN COUPLED RECEPTORS FAMILY 1 PROFILE DOMAIN-CONTAINING PROTEIN"/>
    <property type="match status" value="1"/>
</dbReference>
<accession>A0A9P1IP89</accession>
<evidence type="ECO:0000256" key="2">
    <source>
        <dbReference type="ARBA" id="ARBA00022692"/>
    </source>
</evidence>
<evidence type="ECO:0000256" key="3">
    <source>
        <dbReference type="ARBA" id="ARBA00022989"/>
    </source>
</evidence>
<keyword evidence="3 5" id="KW-1133">Transmembrane helix</keyword>
<comment type="subcellular location">
    <subcellularLocation>
        <location evidence="1">Membrane</location>
    </subcellularLocation>
</comment>
<evidence type="ECO:0000256" key="5">
    <source>
        <dbReference type="SAM" id="Phobius"/>
    </source>
</evidence>
<evidence type="ECO:0000256" key="1">
    <source>
        <dbReference type="ARBA" id="ARBA00004370"/>
    </source>
</evidence>
<keyword evidence="2 5" id="KW-0812">Transmembrane</keyword>
<dbReference type="OrthoDB" id="5871210at2759"/>
<gene>
    <name evidence="7" type="ORF">CAMP_LOCUS11334</name>
</gene>
<feature type="transmembrane region" description="Helical" evidence="5">
    <location>
        <begin position="178"/>
        <end position="199"/>
    </location>
</feature>
<protein>
    <recommendedName>
        <fullName evidence="6">G-protein coupled receptors family 1 profile domain-containing protein</fullName>
    </recommendedName>
</protein>
<feature type="transmembrane region" description="Helical" evidence="5">
    <location>
        <begin position="50"/>
        <end position="75"/>
    </location>
</feature>
<dbReference type="EMBL" id="CANHGI010000004">
    <property type="protein sequence ID" value="CAI5448697.1"/>
    <property type="molecule type" value="Genomic_DNA"/>
</dbReference>
<feature type="transmembrane region" description="Helical" evidence="5">
    <location>
        <begin position="237"/>
        <end position="258"/>
    </location>
</feature>
<feature type="domain" description="G-protein coupled receptors family 1 profile" evidence="6">
    <location>
        <begin position="66"/>
        <end position="345"/>
    </location>
</feature>
<dbReference type="GO" id="GO:0016020">
    <property type="term" value="C:membrane"/>
    <property type="evidence" value="ECO:0007669"/>
    <property type="project" value="UniProtKB-SubCell"/>
</dbReference>
<dbReference type="InterPro" id="IPR017452">
    <property type="entry name" value="GPCR_Rhodpsn_7TM"/>
</dbReference>
<name>A0A9P1IP89_9PELO</name>
<feature type="transmembrane region" description="Helical" evidence="5">
    <location>
        <begin position="285"/>
        <end position="307"/>
    </location>
</feature>
<feature type="transmembrane region" description="Helical" evidence="5">
    <location>
        <begin position="136"/>
        <end position="157"/>
    </location>
</feature>
<keyword evidence="8" id="KW-1185">Reference proteome</keyword>
<dbReference type="PROSITE" id="PS50262">
    <property type="entry name" value="G_PROTEIN_RECEP_F1_2"/>
    <property type="match status" value="1"/>
</dbReference>
<evidence type="ECO:0000256" key="4">
    <source>
        <dbReference type="ARBA" id="ARBA00023136"/>
    </source>
</evidence>
<dbReference type="GO" id="GO:0004930">
    <property type="term" value="F:G protein-coupled receptor activity"/>
    <property type="evidence" value="ECO:0007669"/>
    <property type="project" value="InterPro"/>
</dbReference>
<dbReference type="InterPro" id="IPR000276">
    <property type="entry name" value="GPCR_Rhodpsn"/>
</dbReference>
<proteinExistence type="predicted"/>
<dbReference type="Pfam" id="PF00001">
    <property type="entry name" value="7tm_1"/>
    <property type="match status" value="1"/>
</dbReference>
<reference evidence="7" key="1">
    <citation type="submission" date="2022-11" db="EMBL/GenBank/DDBJ databases">
        <authorList>
            <person name="Kikuchi T."/>
        </authorList>
    </citation>
    <scope>NUCLEOTIDE SEQUENCE</scope>
    <source>
        <strain evidence="7">PS1010</strain>
    </source>
</reference>
<comment type="caution">
    <text evidence="7">The sequence shown here is derived from an EMBL/GenBank/DDBJ whole genome shotgun (WGS) entry which is preliminary data.</text>
</comment>
<organism evidence="7 8">
    <name type="scientific">Caenorhabditis angaria</name>
    <dbReference type="NCBI Taxonomy" id="860376"/>
    <lineage>
        <taxon>Eukaryota</taxon>
        <taxon>Metazoa</taxon>
        <taxon>Ecdysozoa</taxon>
        <taxon>Nematoda</taxon>
        <taxon>Chromadorea</taxon>
        <taxon>Rhabditida</taxon>
        <taxon>Rhabditina</taxon>
        <taxon>Rhabditomorpha</taxon>
        <taxon>Rhabditoidea</taxon>
        <taxon>Rhabditidae</taxon>
        <taxon>Peloderinae</taxon>
        <taxon>Caenorhabditis</taxon>
    </lineage>
</organism>
<sequence length="442" mass="50838">MEEKCDPKQVYGTNLVNCTDKGIFDGFTNSCVHAEILQFEDQDNEYKMQIIYGVILPLLAVGVVVTNSIVVLVLSQQKTKRASVEPLLLMALSSLLMAISPLPFTIYYYNLNHYADKNHTLFMCYLQKVCMELLPFFFNQLVTLFTIFLGVQRFVAVQYPLQSIRWCTPRKVRRYSKLILLTAGFLTAVHAVYDIRIIFHFCIMYDGKHEWISRCFVGYSSLTLAMGAEETLAIFDWFRIGMAVISSGLLFVVTILLIQTIRTHDSVKQGVHRHKNRRTTTHTTIMLTVIIVIYMLARAPSTLLILLVKIMDVTTVPQVAIDIINNVYLRVFANITVITLHPISFAVYMFMSRKFRVSLRRLLGWRFLASDDDFNQFTSSTRIHAHPKMSIIEKEDLCGVRIPLNGSSLVRGTKRRMSVDFKMQLDVTPERRRRATTVEAFR</sequence>
<feature type="transmembrane region" description="Helical" evidence="5">
    <location>
        <begin position="327"/>
        <end position="351"/>
    </location>
</feature>
<dbReference type="Gene3D" id="1.20.1070.10">
    <property type="entry name" value="Rhodopsin 7-helix transmembrane proteins"/>
    <property type="match status" value="1"/>
</dbReference>
<dbReference type="SUPFAM" id="SSF81321">
    <property type="entry name" value="Family A G protein-coupled receptor-like"/>
    <property type="match status" value="1"/>
</dbReference>
<dbReference type="PANTHER" id="PTHR47023">
    <property type="entry name" value="SEX PEPTIDE RECEPTOR"/>
    <property type="match status" value="1"/>
</dbReference>